<reference evidence="1 2" key="1">
    <citation type="submission" date="2019-05" db="EMBL/GenBank/DDBJ databases">
        <title>Colwellia ponticola sp. nov., isolated from seawater.</title>
        <authorList>
            <person name="Yoon J.-H."/>
        </authorList>
    </citation>
    <scope>NUCLEOTIDE SEQUENCE [LARGE SCALE GENOMIC DNA]</scope>
    <source>
        <strain evidence="1 2">OISW-25</strain>
    </source>
</reference>
<keyword evidence="2" id="KW-1185">Reference proteome</keyword>
<name>A0A8H2JKE0_9GAMM</name>
<dbReference type="Proteomes" id="UP000307702">
    <property type="component" value="Unassembled WGS sequence"/>
</dbReference>
<protein>
    <submittedName>
        <fullName evidence="1">General stress protein CsbD</fullName>
    </submittedName>
</protein>
<gene>
    <name evidence="1" type="ORF">FCS21_12900</name>
</gene>
<dbReference type="InterPro" id="IPR036629">
    <property type="entry name" value="YjbJ_sf"/>
</dbReference>
<evidence type="ECO:0000313" key="2">
    <source>
        <dbReference type="Proteomes" id="UP000307702"/>
    </source>
</evidence>
<sequence>MSAAKNIWGKITENELIRVDGHQHKLASLIEKRYDISRSKAEKQVKDFFNNF</sequence>
<dbReference type="OrthoDB" id="9796058at2"/>
<dbReference type="EMBL" id="SZVP01000014">
    <property type="protein sequence ID" value="TMM43329.1"/>
    <property type="molecule type" value="Genomic_DNA"/>
</dbReference>
<proteinExistence type="predicted"/>
<comment type="caution">
    <text evidence="1">The sequence shown here is derived from an EMBL/GenBank/DDBJ whole genome shotgun (WGS) entry which is preliminary data.</text>
</comment>
<dbReference type="SUPFAM" id="SSF69047">
    <property type="entry name" value="Hypothetical protein YjbJ"/>
    <property type="match status" value="1"/>
</dbReference>
<dbReference type="Gene3D" id="1.10.1470.10">
    <property type="entry name" value="YjbJ"/>
    <property type="match status" value="1"/>
</dbReference>
<evidence type="ECO:0000313" key="1">
    <source>
        <dbReference type="EMBL" id="TMM43329.1"/>
    </source>
</evidence>
<dbReference type="AlphaFoldDB" id="A0A8H2JKE0"/>
<accession>A0A8H2JKE0</accession>
<organism evidence="1 2">
    <name type="scientific">Colwellia ponticola</name>
    <dbReference type="NCBI Taxonomy" id="2304625"/>
    <lineage>
        <taxon>Bacteria</taxon>
        <taxon>Pseudomonadati</taxon>
        <taxon>Pseudomonadota</taxon>
        <taxon>Gammaproteobacteria</taxon>
        <taxon>Alteromonadales</taxon>
        <taxon>Colwelliaceae</taxon>
        <taxon>Colwellia</taxon>
    </lineage>
</organism>